<dbReference type="EMBL" id="BMAC01006461">
    <property type="protein sequence ID" value="GFQ08511.1"/>
    <property type="molecule type" value="Genomic_DNA"/>
</dbReference>
<gene>
    <name evidence="2" type="ORF">PHJA_002482700</name>
    <name evidence="3" type="ORF">PHJA_002995100</name>
</gene>
<evidence type="ECO:0000313" key="2">
    <source>
        <dbReference type="EMBL" id="GFQ03389.1"/>
    </source>
</evidence>
<dbReference type="Proteomes" id="UP000653305">
    <property type="component" value="Unassembled WGS sequence"/>
</dbReference>
<sequence length="69" mass="8043">MILLIAQREEKRGPQARLEPSQVSWSQPQCRLKNRIRILTAFQQTTKCHQTPSSKISSPPLKRIFRKNS</sequence>
<evidence type="ECO:0000313" key="4">
    <source>
        <dbReference type="Proteomes" id="UP000653305"/>
    </source>
</evidence>
<feature type="compositionally biased region" description="Polar residues" evidence="1">
    <location>
        <begin position="47"/>
        <end position="57"/>
    </location>
</feature>
<protein>
    <submittedName>
        <fullName evidence="2">Uncharacterized protein</fullName>
    </submittedName>
</protein>
<keyword evidence="4" id="KW-1185">Reference proteome</keyword>
<evidence type="ECO:0000313" key="3">
    <source>
        <dbReference type="EMBL" id="GFQ08511.1"/>
    </source>
</evidence>
<feature type="region of interest" description="Disordered" evidence="1">
    <location>
        <begin position="47"/>
        <end position="69"/>
    </location>
</feature>
<reference evidence="2" key="1">
    <citation type="submission" date="2020-07" db="EMBL/GenBank/DDBJ databases">
        <title>Ethylene signaling mediates host invasion by parasitic plants.</title>
        <authorList>
            <person name="Yoshida S."/>
        </authorList>
    </citation>
    <scope>NUCLEOTIDE SEQUENCE</scope>
    <source>
        <strain evidence="2">Okayama</strain>
    </source>
</reference>
<proteinExistence type="predicted"/>
<evidence type="ECO:0000256" key="1">
    <source>
        <dbReference type="SAM" id="MobiDB-lite"/>
    </source>
</evidence>
<organism evidence="2 4">
    <name type="scientific">Phtheirospermum japonicum</name>
    <dbReference type="NCBI Taxonomy" id="374723"/>
    <lineage>
        <taxon>Eukaryota</taxon>
        <taxon>Viridiplantae</taxon>
        <taxon>Streptophyta</taxon>
        <taxon>Embryophyta</taxon>
        <taxon>Tracheophyta</taxon>
        <taxon>Spermatophyta</taxon>
        <taxon>Magnoliopsida</taxon>
        <taxon>eudicotyledons</taxon>
        <taxon>Gunneridae</taxon>
        <taxon>Pentapetalae</taxon>
        <taxon>asterids</taxon>
        <taxon>lamiids</taxon>
        <taxon>Lamiales</taxon>
        <taxon>Orobanchaceae</taxon>
        <taxon>Orobanchaceae incertae sedis</taxon>
        <taxon>Phtheirospermum</taxon>
    </lineage>
</organism>
<name>A0A830D0N1_9LAMI</name>
<dbReference type="EMBL" id="BMAC01000824">
    <property type="protein sequence ID" value="GFQ03389.1"/>
    <property type="molecule type" value="Genomic_DNA"/>
</dbReference>
<comment type="caution">
    <text evidence="2">The sequence shown here is derived from an EMBL/GenBank/DDBJ whole genome shotgun (WGS) entry which is preliminary data.</text>
</comment>
<accession>A0A830D0N1</accession>
<dbReference type="AlphaFoldDB" id="A0A830D0N1"/>